<keyword evidence="2" id="KW-1185">Reference proteome</keyword>
<organism evidence="1 2">
    <name type="scientific">Nocardia asteroides NBRC 15531</name>
    <dbReference type="NCBI Taxonomy" id="1110697"/>
    <lineage>
        <taxon>Bacteria</taxon>
        <taxon>Bacillati</taxon>
        <taxon>Actinomycetota</taxon>
        <taxon>Actinomycetes</taxon>
        <taxon>Mycobacteriales</taxon>
        <taxon>Nocardiaceae</taxon>
        <taxon>Nocardia</taxon>
    </lineage>
</organism>
<dbReference type="InterPro" id="IPR025447">
    <property type="entry name" value="DUF4192"/>
</dbReference>
<dbReference type="STRING" id="1824.SAMN05444423_11520"/>
<dbReference type="eggNOG" id="ENOG5031GJC">
    <property type="taxonomic scope" value="Bacteria"/>
</dbReference>
<dbReference type="Proteomes" id="UP000017048">
    <property type="component" value="Unassembled WGS sequence"/>
</dbReference>
<dbReference type="EMBL" id="BAFO02000019">
    <property type="protein sequence ID" value="GAD83394.1"/>
    <property type="molecule type" value="Genomic_DNA"/>
</dbReference>
<evidence type="ECO:0008006" key="3">
    <source>
        <dbReference type="Google" id="ProtNLM"/>
    </source>
</evidence>
<accession>U5EDX1</accession>
<dbReference type="AlphaFoldDB" id="U5EDX1"/>
<dbReference type="Pfam" id="PF13830">
    <property type="entry name" value="DUF4192"/>
    <property type="match status" value="1"/>
</dbReference>
<proteinExistence type="predicted"/>
<reference evidence="1 2" key="1">
    <citation type="journal article" date="2014" name="BMC Genomics">
        <title>Genome based analysis of type-I polyketide synthase and nonribosomal peptide synthetase gene clusters in seven strains of five representative Nocardia species.</title>
        <authorList>
            <person name="Komaki H."/>
            <person name="Ichikawa N."/>
            <person name="Hosoyama A."/>
            <person name="Takahashi-Nakaguchi A."/>
            <person name="Matsuzawa T."/>
            <person name="Suzuki K."/>
            <person name="Fujita N."/>
            <person name="Gonoi T."/>
        </authorList>
    </citation>
    <scope>NUCLEOTIDE SEQUENCE [LARGE SCALE GENOMIC DNA]</scope>
    <source>
        <strain evidence="1 2">NBRC 15531</strain>
    </source>
</reference>
<comment type="caution">
    <text evidence="1">The sequence shown here is derived from an EMBL/GenBank/DDBJ whole genome shotgun (WGS) entry which is preliminary data.</text>
</comment>
<evidence type="ECO:0000313" key="2">
    <source>
        <dbReference type="Proteomes" id="UP000017048"/>
    </source>
</evidence>
<name>U5EDX1_NOCAS</name>
<gene>
    <name evidence="1" type="ORF">NCAST_19_00960</name>
</gene>
<protein>
    <recommendedName>
        <fullName evidence="3">DUF4192 domain-containing protein</fullName>
    </recommendedName>
</protein>
<sequence>MDADCQGGSRLFAHRAGSGDAACVRVDDAGQLIAAVPAILRFIPTRSLVVALVSAAADSAASARAIPVVVRVDLDAVTDPARAQEPLELLDTVFRRENATATFAIVVDDRPHATATAHLVVALLQSMAVNLAHAWLVPTISAGATYRGLLDGDSDGTVNDPATSPLALALALDGVAIHHSRSQLRDLIAVDPQASAALSPLIATAVEHYRGERADAATADHGATFHRDTACAVLERISAVAESGCTPEGLATVVAALRDVVIRDVMLALTGTSWAADAQILWQSVARASTGRDRAEAAMLCGYDAYHRGDGVYARICLEAALQADSEHSIAVLLKAALDGGEPPARIAMIADAGRDIATGLRIDLTTTT</sequence>
<evidence type="ECO:0000313" key="1">
    <source>
        <dbReference type="EMBL" id="GAD83394.1"/>
    </source>
</evidence>